<dbReference type="Gene3D" id="3.40.50.11350">
    <property type="match status" value="1"/>
</dbReference>
<evidence type="ECO:0000256" key="12">
    <source>
        <dbReference type="ARBA" id="ARBA00023253"/>
    </source>
</evidence>
<evidence type="ECO:0000256" key="11">
    <source>
        <dbReference type="ARBA" id="ARBA00023180"/>
    </source>
</evidence>
<comment type="pathway">
    <text evidence="3">Protein modification; protein glycosylation.</text>
</comment>
<evidence type="ECO:0000256" key="8">
    <source>
        <dbReference type="ARBA" id="ARBA00022824"/>
    </source>
</evidence>
<dbReference type="CDD" id="cd11298">
    <property type="entry name" value="O-FucT-2"/>
    <property type="match status" value="1"/>
</dbReference>
<sequence length="488" mass="57112">MVNEISSGGLKQYNTYNKSRNVTLTHPHPLPLERWNLVQLLQRSEQPSGGSALAMRSKVSGKELREEKLFVTDTNSLDTSVRNTKQDSVATNSTFEVKTLPRYILYDVNPLEGFNLRRDVYMRYAVLARHLQQNGDNWRLVLPPWGNLYHWQSRDVGSQTQLPWSLFFDIPSLQEFAPVLEMHSFFQEYKKTVFDQVFVLQHFKDSFENGIWEEKFEIQNCPTQLPYRYSTRDGLFWGYSNMSAQRVQCLSFHGRVSQLETVLRQHCSGVRTVVFDHAEVALHDTFGDRMYWNARRSMRFNLDLHELAAQFRREYLNSTDEVDGTVREYNWTIETPMEGTRGGPFLSVHLRRKDFLWGRAKDIPSLKFASVQIEKLLRGLALVKAFIATDAPQEEFEELQSYLPKYQLFRYTPSKTVKEKYKDGGVAIIDQIICSHARYFIGTYESTFSFRIQEEREILGFPPHTTFNRLCGDYQDVCTPPSKWRIVY</sequence>
<dbReference type="GO" id="GO:0005783">
    <property type="term" value="C:endoplasmic reticulum"/>
    <property type="evidence" value="ECO:0007669"/>
    <property type="project" value="UniProtKB-SubCell"/>
</dbReference>
<evidence type="ECO:0000256" key="10">
    <source>
        <dbReference type="ARBA" id="ARBA00023157"/>
    </source>
</evidence>
<dbReference type="Pfam" id="PF10250">
    <property type="entry name" value="O-FucT"/>
    <property type="match status" value="1"/>
</dbReference>
<evidence type="ECO:0000256" key="1">
    <source>
        <dbReference type="ARBA" id="ARBA00004240"/>
    </source>
</evidence>
<comment type="catalytic activity">
    <reaction evidence="17">
        <text>L-threonyl-[protein] + GDP-beta-L-fucose = 3-O-(alpha-L-fucosyl)-L-threonyl-[protein] + GDP + H(+)</text>
        <dbReference type="Rhea" id="RHEA:70491"/>
        <dbReference type="Rhea" id="RHEA-COMP:11060"/>
        <dbReference type="Rhea" id="RHEA-COMP:17915"/>
        <dbReference type="ChEBI" id="CHEBI:15378"/>
        <dbReference type="ChEBI" id="CHEBI:30013"/>
        <dbReference type="ChEBI" id="CHEBI:57273"/>
        <dbReference type="ChEBI" id="CHEBI:58189"/>
        <dbReference type="ChEBI" id="CHEBI:189631"/>
        <dbReference type="EC" id="2.4.1.221"/>
    </reaction>
    <physiologicalReaction direction="left-to-right" evidence="17">
        <dbReference type="Rhea" id="RHEA:70492"/>
    </physiologicalReaction>
</comment>
<reference evidence="19" key="1">
    <citation type="submission" date="2020-11" db="EMBL/GenBank/DDBJ databases">
        <authorList>
            <person name="Tran Van P."/>
        </authorList>
    </citation>
    <scope>NUCLEOTIDE SEQUENCE</scope>
</reference>
<proteinExistence type="inferred from homology"/>
<accession>A0A7R9K155</accession>
<dbReference type="EC" id="2.4.1.221" evidence="4"/>
<keyword evidence="8" id="KW-0256">Endoplasmic reticulum</keyword>
<dbReference type="GO" id="GO:0006004">
    <property type="term" value="P:fucose metabolic process"/>
    <property type="evidence" value="ECO:0007669"/>
    <property type="project" value="UniProtKB-KW"/>
</dbReference>
<dbReference type="AlphaFoldDB" id="A0A7R9K155"/>
<keyword evidence="13" id="KW-0119">Carbohydrate metabolism</keyword>
<gene>
    <name evidence="19" type="ORF">TGEB3V08_LOCUS6068</name>
</gene>
<dbReference type="InterPro" id="IPR045130">
    <property type="entry name" value="OFUT2-like"/>
</dbReference>
<keyword evidence="7" id="KW-0732">Signal</keyword>
<evidence type="ECO:0000256" key="16">
    <source>
        <dbReference type="ARBA" id="ARBA00033083"/>
    </source>
</evidence>
<evidence type="ECO:0000256" key="4">
    <source>
        <dbReference type="ARBA" id="ARBA00012196"/>
    </source>
</evidence>
<dbReference type="InterPro" id="IPR019378">
    <property type="entry name" value="GDP-Fuc_O-FucTrfase"/>
</dbReference>
<dbReference type="PANTHER" id="PTHR13398">
    <property type="entry name" value="GDP-FUCOSE PROTEIN O-FUCOSYLTRANSFERASE 2"/>
    <property type="match status" value="1"/>
</dbReference>
<keyword evidence="6" id="KW-0808">Transferase</keyword>
<dbReference type="PANTHER" id="PTHR13398:SF0">
    <property type="entry name" value="GDP-FUCOSE PROTEIN O-FUCOSYLTRANSFERASE 2"/>
    <property type="match status" value="1"/>
</dbReference>
<evidence type="ECO:0000256" key="6">
    <source>
        <dbReference type="ARBA" id="ARBA00022679"/>
    </source>
</evidence>
<evidence type="ECO:0000256" key="13">
    <source>
        <dbReference type="ARBA" id="ARBA00023277"/>
    </source>
</evidence>
<evidence type="ECO:0000256" key="15">
    <source>
        <dbReference type="ARBA" id="ARBA00026232"/>
    </source>
</evidence>
<evidence type="ECO:0000313" key="19">
    <source>
        <dbReference type="EMBL" id="CAD7595524.1"/>
    </source>
</evidence>
<name>A0A7R9K155_TIMGE</name>
<comment type="subcellular location">
    <subcellularLocation>
        <location evidence="1">Endoplasmic reticulum</location>
    </subcellularLocation>
    <subcellularLocation>
        <location evidence="2">Golgi apparatus</location>
    </subcellularLocation>
</comment>
<evidence type="ECO:0000256" key="9">
    <source>
        <dbReference type="ARBA" id="ARBA00023034"/>
    </source>
</evidence>
<evidence type="ECO:0000256" key="14">
    <source>
        <dbReference type="ARBA" id="ARBA00025803"/>
    </source>
</evidence>
<evidence type="ECO:0000256" key="3">
    <source>
        <dbReference type="ARBA" id="ARBA00004922"/>
    </source>
</evidence>
<dbReference type="GO" id="GO:0046922">
    <property type="term" value="F:peptide-O-fucosyltransferase activity"/>
    <property type="evidence" value="ECO:0007669"/>
    <property type="project" value="UniProtKB-EC"/>
</dbReference>
<dbReference type="EMBL" id="OE841384">
    <property type="protein sequence ID" value="CAD7595524.1"/>
    <property type="molecule type" value="Genomic_DNA"/>
</dbReference>
<dbReference type="FunFam" id="3.40.50.11350:FF:000002">
    <property type="entry name" value="GDP-fucose protein O-fucosyltransferase 2"/>
    <property type="match status" value="1"/>
</dbReference>
<evidence type="ECO:0000256" key="5">
    <source>
        <dbReference type="ARBA" id="ARBA00022676"/>
    </source>
</evidence>
<organism evidence="19">
    <name type="scientific">Timema genevievae</name>
    <name type="common">Walking stick</name>
    <dbReference type="NCBI Taxonomy" id="629358"/>
    <lineage>
        <taxon>Eukaryota</taxon>
        <taxon>Metazoa</taxon>
        <taxon>Ecdysozoa</taxon>
        <taxon>Arthropoda</taxon>
        <taxon>Hexapoda</taxon>
        <taxon>Insecta</taxon>
        <taxon>Pterygota</taxon>
        <taxon>Neoptera</taxon>
        <taxon>Polyneoptera</taxon>
        <taxon>Phasmatodea</taxon>
        <taxon>Timematodea</taxon>
        <taxon>Timematoidea</taxon>
        <taxon>Timematidae</taxon>
        <taxon>Timema</taxon>
    </lineage>
</organism>
<keyword evidence="12" id="KW-0294">Fucose metabolism</keyword>
<dbReference type="Gene3D" id="3.40.50.11340">
    <property type="match status" value="1"/>
</dbReference>
<evidence type="ECO:0000256" key="17">
    <source>
        <dbReference type="ARBA" id="ARBA00047273"/>
    </source>
</evidence>
<evidence type="ECO:0000256" key="2">
    <source>
        <dbReference type="ARBA" id="ARBA00004555"/>
    </source>
</evidence>
<comment type="catalytic activity">
    <reaction evidence="18">
        <text>L-seryl-[protein] + GDP-beta-L-fucose = 3-O-(alpha-L-fucosyl)-L-seryl-[protein] + GDP + H(+)</text>
        <dbReference type="Rhea" id="RHEA:63644"/>
        <dbReference type="Rhea" id="RHEA-COMP:9863"/>
        <dbReference type="Rhea" id="RHEA-COMP:17914"/>
        <dbReference type="ChEBI" id="CHEBI:15378"/>
        <dbReference type="ChEBI" id="CHEBI:29999"/>
        <dbReference type="ChEBI" id="CHEBI:57273"/>
        <dbReference type="ChEBI" id="CHEBI:58189"/>
        <dbReference type="ChEBI" id="CHEBI:189632"/>
        <dbReference type="EC" id="2.4.1.221"/>
    </reaction>
    <physiologicalReaction direction="left-to-right" evidence="18">
        <dbReference type="Rhea" id="RHEA:63645"/>
    </physiologicalReaction>
</comment>
<protein>
    <recommendedName>
        <fullName evidence="15">GDP-fucose protein O-fucosyltransferase 2</fullName>
        <ecNumber evidence="4">2.4.1.221</ecNumber>
    </recommendedName>
    <alternativeName>
        <fullName evidence="16">Peptide-O-fucosyltransferase 2</fullName>
    </alternativeName>
</protein>
<evidence type="ECO:0000256" key="7">
    <source>
        <dbReference type="ARBA" id="ARBA00022729"/>
    </source>
</evidence>
<evidence type="ECO:0000256" key="18">
    <source>
        <dbReference type="ARBA" id="ARBA00048647"/>
    </source>
</evidence>
<keyword evidence="10" id="KW-1015">Disulfide bond</keyword>
<comment type="similarity">
    <text evidence="14">Belongs to the glycosyltransferase 68 family.</text>
</comment>
<keyword evidence="11" id="KW-0325">Glycoprotein</keyword>
<keyword evidence="5" id="KW-0328">Glycosyltransferase</keyword>
<dbReference type="GO" id="GO:0005794">
    <property type="term" value="C:Golgi apparatus"/>
    <property type="evidence" value="ECO:0007669"/>
    <property type="project" value="UniProtKB-SubCell"/>
</dbReference>
<keyword evidence="9" id="KW-0333">Golgi apparatus</keyword>